<accession>A0A7Y9KU54</accession>
<feature type="signal peptide" evidence="1">
    <location>
        <begin position="1"/>
        <end position="20"/>
    </location>
</feature>
<dbReference type="SUPFAM" id="SSF50985">
    <property type="entry name" value="RCC1/BLIP-II"/>
    <property type="match status" value="1"/>
</dbReference>
<dbReference type="InterPro" id="IPR051553">
    <property type="entry name" value="Ran_GTPase-activating"/>
</dbReference>
<proteinExistence type="predicted"/>
<dbReference type="Gene3D" id="2.60.40.2700">
    <property type="match status" value="3"/>
</dbReference>
<reference evidence="2 3" key="2">
    <citation type="submission" date="2020-08" db="EMBL/GenBank/DDBJ databases">
        <title>The Agave Microbiome: Exploring the role of microbial communities in plant adaptations to desert environments.</title>
        <authorList>
            <person name="Partida-Martinez L.P."/>
        </authorList>
    </citation>
    <scope>NUCLEOTIDE SEQUENCE [LARGE SCALE GENOMIC DNA]</scope>
    <source>
        <strain evidence="2 3">AT2.17</strain>
    </source>
</reference>
<dbReference type="PANTHER" id="PTHR45982:SF1">
    <property type="entry name" value="REGULATOR OF CHROMOSOME CONDENSATION"/>
    <property type="match status" value="1"/>
</dbReference>
<comment type="caution">
    <text evidence="2">The sequence shown here is derived from an EMBL/GenBank/DDBJ whole genome shotgun (WGS) entry which is preliminary data.</text>
</comment>
<evidence type="ECO:0000313" key="2">
    <source>
        <dbReference type="EMBL" id="NYE38247.1"/>
    </source>
</evidence>
<protein>
    <submittedName>
        <fullName evidence="2">Uncharacterized protein</fullName>
    </submittedName>
</protein>
<reference evidence="2 3" key="1">
    <citation type="submission" date="2020-07" db="EMBL/GenBank/DDBJ databases">
        <authorList>
            <person name="Partida-Martinez L."/>
            <person name="Huntemann M."/>
            <person name="Clum A."/>
            <person name="Wang J."/>
            <person name="Palaniappan K."/>
            <person name="Ritter S."/>
            <person name="Chen I.-M."/>
            <person name="Stamatis D."/>
            <person name="Reddy T."/>
            <person name="O'Malley R."/>
            <person name="Daum C."/>
            <person name="Shapiro N."/>
            <person name="Ivanova N."/>
            <person name="Kyrpides N."/>
            <person name="Woyke T."/>
        </authorList>
    </citation>
    <scope>NUCLEOTIDE SEQUENCE [LARGE SCALE GENOMIC DNA]</scope>
    <source>
        <strain evidence="2 3">AT2.17</strain>
    </source>
</reference>
<dbReference type="PANTHER" id="PTHR45982">
    <property type="entry name" value="REGULATOR OF CHROMOSOME CONDENSATION"/>
    <property type="match status" value="1"/>
</dbReference>
<gene>
    <name evidence="2" type="ORF">F4692_003395</name>
</gene>
<dbReference type="AlphaFoldDB" id="A0A7Y9KU54"/>
<evidence type="ECO:0000313" key="3">
    <source>
        <dbReference type="Proteomes" id="UP000549911"/>
    </source>
</evidence>
<name>A0A7Y9KU54_9ACTN</name>
<organism evidence="2 3">
    <name type="scientific">Nocardioides cavernae</name>
    <dbReference type="NCBI Taxonomy" id="1921566"/>
    <lineage>
        <taxon>Bacteria</taxon>
        <taxon>Bacillati</taxon>
        <taxon>Actinomycetota</taxon>
        <taxon>Actinomycetes</taxon>
        <taxon>Propionibacteriales</taxon>
        <taxon>Nocardioidaceae</taxon>
        <taxon>Nocardioides</taxon>
    </lineage>
</organism>
<feature type="chain" id="PRO_5038666800" evidence="1">
    <location>
        <begin position="21"/>
        <end position="682"/>
    </location>
</feature>
<evidence type="ECO:0000256" key="1">
    <source>
        <dbReference type="SAM" id="SignalP"/>
    </source>
</evidence>
<dbReference type="Proteomes" id="UP000549911">
    <property type="component" value="Unassembled WGS sequence"/>
</dbReference>
<dbReference type="EMBL" id="JACCBW010000004">
    <property type="protein sequence ID" value="NYE38247.1"/>
    <property type="molecule type" value="Genomic_DNA"/>
</dbReference>
<dbReference type="Gene3D" id="2.130.10.30">
    <property type="entry name" value="Regulator of chromosome condensation 1/beta-lactamase-inhibitor protein II"/>
    <property type="match status" value="2"/>
</dbReference>
<keyword evidence="1" id="KW-0732">Signal</keyword>
<dbReference type="RefSeq" id="WP_179620884.1">
    <property type="nucleotide sequence ID" value="NZ_JACCBW010000004.1"/>
</dbReference>
<dbReference type="InterPro" id="IPR009091">
    <property type="entry name" value="RCC1/BLIP-II"/>
</dbReference>
<keyword evidence="3" id="KW-1185">Reference proteome</keyword>
<dbReference type="Pfam" id="PF13540">
    <property type="entry name" value="RCC1_2"/>
    <property type="match status" value="1"/>
</dbReference>
<sequence>MNLRFPRHLTLLALVAPALAVPLTVSVAGPAAAERPDEVASAYVVDEWTRSGVKLPPGTYTAVEVAYDATFGITLDGQVRAGAGYGGPHVLQPPQFDRPVVDVTAGTTFGIAIDDLGQLRTWGDGSPVPDEDMAETYRDVEAVGGAAIGVTTDGELRYWGAREGTFDEAEVAASDIVSVSLNSDSAVALTSDGRILSAGYALDGTYFQSSPFPADRADETFVAVDAGVFTAVALTDDGEIVTWGSYQNGEDQVPALPAGRRAVAVSAGMWMSAAVLDDGSVIRWGSGEHQVLPPVRAGLQAVDVDVDRYRALITYAALENVTAPTISGTPQFGTELTATPGEWSDTPDDVHYEWTLHTGGDAKVVGTDSATYTPTAADALAGGTLEVAVTAERSGFVGASATSRQTAPVARRTFATAPVVTVGGTPRVGGTLTATASGTTPAADTTAYAWFTRDGAALTPIAGATGGTLELTPGLVGRSVVARATSSRNGYVDVSADSAPVPVAAATLGAPGVTVTGSTRVGQLLTGSVTADRSATTAAYQWLRGTTPVPGATSTTYQVSGADLGHTLSMRVTSSAPGHHDASATSAPTARVTLPATTLRVKAPKKVAAGSKAVLKVSGLAGGETVTVTVRGTRVTASANAAGVATVKVKVTGKTGRRVVKVTGSMADRAGTTTLKVVRPRR</sequence>